<sequence length="60" mass="6963">MSLLNFSSSMAVYASIEITELMERGSTEERKEATFAITRTLQWELVRFLSMMELVEPEKT</sequence>
<protein>
    <submittedName>
        <fullName evidence="1">Uncharacterized protein</fullName>
    </submittedName>
</protein>
<dbReference type="Proteomes" id="UP000528595">
    <property type="component" value="Unassembled WGS sequence"/>
</dbReference>
<name>A0AB73H0Z9_9XANT</name>
<comment type="caution">
    <text evidence="1">The sequence shown here is derived from an EMBL/GenBank/DDBJ whole genome shotgun (WGS) entry which is preliminary data.</text>
</comment>
<dbReference type="EMBL" id="JACIIQ010000012">
    <property type="protein sequence ID" value="MBB5671358.1"/>
    <property type="molecule type" value="Genomic_DNA"/>
</dbReference>
<organism evidence="1">
    <name type="scientific">Xanthomonas arboricola</name>
    <dbReference type="NCBI Taxonomy" id="56448"/>
    <lineage>
        <taxon>Bacteria</taxon>
        <taxon>Pseudomonadati</taxon>
        <taxon>Pseudomonadota</taxon>
        <taxon>Gammaproteobacteria</taxon>
        <taxon>Lysobacterales</taxon>
        <taxon>Lysobacteraceae</taxon>
        <taxon>Xanthomonas</taxon>
    </lineage>
</organism>
<accession>A0AB73H0Z9</accession>
<reference evidence="1" key="1">
    <citation type="submission" date="2020-08" db="EMBL/GenBank/DDBJ databases">
        <title>Studying the diversity of plant-associated saprophytic bacteria and their role in host health and plant-pathogen interactions.</title>
        <authorList>
            <person name="Potnis N."/>
        </authorList>
    </citation>
    <scope>NUCLEOTIDE SEQUENCE</scope>
    <source>
        <strain evidence="1">F21</strain>
    </source>
</reference>
<proteinExistence type="predicted"/>
<evidence type="ECO:0000313" key="1">
    <source>
        <dbReference type="EMBL" id="MBB5671358.1"/>
    </source>
</evidence>
<dbReference type="AlphaFoldDB" id="A0AB73H0Z9"/>
<gene>
    <name evidence="1" type="ORF">FHR65_002933</name>
</gene>